<keyword evidence="1" id="KW-1133">Transmembrane helix</keyword>
<evidence type="ECO:0000313" key="3">
    <source>
        <dbReference type="Proteomes" id="UP001189429"/>
    </source>
</evidence>
<feature type="transmembrane region" description="Helical" evidence="1">
    <location>
        <begin position="81"/>
        <end position="101"/>
    </location>
</feature>
<feature type="non-terminal residue" evidence="2">
    <location>
        <position position="460"/>
    </location>
</feature>
<dbReference type="EMBL" id="CAUYUJ010009833">
    <property type="protein sequence ID" value="CAK0827797.1"/>
    <property type="molecule type" value="Genomic_DNA"/>
</dbReference>
<keyword evidence="3" id="KW-1185">Reference proteome</keyword>
<protein>
    <recommendedName>
        <fullName evidence="4">TLC domain-containing protein</fullName>
    </recommendedName>
</protein>
<evidence type="ECO:0008006" key="4">
    <source>
        <dbReference type="Google" id="ProtNLM"/>
    </source>
</evidence>
<comment type="caution">
    <text evidence="2">The sequence shown here is derived from an EMBL/GenBank/DDBJ whole genome shotgun (WGS) entry which is preliminary data.</text>
</comment>
<gene>
    <name evidence="2" type="ORF">PCOR1329_LOCUS27237</name>
</gene>
<dbReference type="Proteomes" id="UP001189429">
    <property type="component" value="Unassembled WGS sequence"/>
</dbReference>
<organism evidence="2 3">
    <name type="scientific">Prorocentrum cordatum</name>
    <dbReference type="NCBI Taxonomy" id="2364126"/>
    <lineage>
        <taxon>Eukaryota</taxon>
        <taxon>Sar</taxon>
        <taxon>Alveolata</taxon>
        <taxon>Dinophyceae</taxon>
        <taxon>Prorocentrales</taxon>
        <taxon>Prorocentraceae</taxon>
        <taxon>Prorocentrum</taxon>
    </lineage>
</organism>
<proteinExistence type="predicted"/>
<evidence type="ECO:0000313" key="2">
    <source>
        <dbReference type="EMBL" id="CAK0827797.1"/>
    </source>
</evidence>
<evidence type="ECO:0000256" key="1">
    <source>
        <dbReference type="SAM" id="Phobius"/>
    </source>
</evidence>
<feature type="transmembrane region" description="Helical" evidence="1">
    <location>
        <begin position="12"/>
        <end position="37"/>
    </location>
</feature>
<sequence>MDFATDLRNYIGTLGGCLVVVLSLAAVTGAVCELINIRVMKVVEKMPWWPSAQPLQKGLMMNFGFAEDDCTPEMMLEGFSFVLLICGHHFLMGMAMVPVVVRGWSGAGPTGQLLFLMAALGDVSFDVYDTIKKFLLTFFPSTFKSWGTCPLPFFIIMCLLHHPLAMLLVIPMNMKYSYPGVSGESRVRTTEQGATNYANIAAAKTPSSAALCVATTGGFSKPDIVCLSLARVARLGRQKGSGAVAIDHSVLVAVRSSTSSSTTSASRGAWRSPRGCRLSALGAACSLGSRALGARVADMPEYHKIACSLLLAAGICFLSGQYKFTLDVKSKREFLQYKAIVLVQFVTIWYTRCLVWFPQLYYALSYFRAQGDTHFLVGGCVAGGLMSLFNVIMLLDATTAALKWLPRPLPDTEGTREELQADVIRQQSDLVAPGAPAVLGRAAKTMRTTVKVAVAAQRFK</sequence>
<accession>A0ABN9S7E9</accession>
<keyword evidence="1" id="KW-0812">Transmembrane</keyword>
<name>A0ABN9S7E9_9DINO</name>
<keyword evidence="1" id="KW-0472">Membrane</keyword>
<feature type="transmembrane region" description="Helical" evidence="1">
    <location>
        <begin position="151"/>
        <end position="170"/>
    </location>
</feature>
<feature type="transmembrane region" description="Helical" evidence="1">
    <location>
        <begin position="374"/>
        <end position="395"/>
    </location>
</feature>
<reference evidence="2" key="1">
    <citation type="submission" date="2023-10" db="EMBL/GenBank/DDBJ databases">
        <authorList>
            <person name="Chen Y."/>
            <person name="Shah S."/>
            <person name="Dougan E. K."/>
            <person name="Thang M."/>
            <person name="Chan C."/>
        </authorList>
    </citation>
    <scope>NUCLEOTIDE SEQUENCE [LARGE SCALE GENOMIC DNA]</scope>
</reference>
<feature type="transmembrane region" description="Helical" evidence="1">
    <location>
        <begin position="339"/>
        <end position="362"/>
    </location>
</feature>